<sequence length="105" mass="12557">MRQVREKINTYREEYCQLASYAPIKLATAQQIAIYESTKIHTTYINNVALHFGNCLRMFLNKVLRKKRKEGEADSRYENQRLLRRGNKNFSQRIHRLTHTNPEQC</sequence>
<accession>A0ABR2VM07</accession>
<dbReference type="EMBL" id="JASJQH010009415">
    <property type="protein sequence ID" value="KAK9679670.1"/>
    <property type="molecule type" value="Genomic_DNA"/>
</dbReference>
<reference evidence="1 2" key="1">
    <citation type="submission" date="2023-04" db="EMBL/GenBank/DDBJ databases">
        <title>Genome of Basidiobolus ranarum AG-B5.</title>
        <authorList>
            <person name="Stajich J.E."/>
            <person name="Carter-House D."/>
            <person name="Gryganskyi A."/>
        </authorList>
    </citation>
    <scope>NUCLEOTIDE SEQUENCE [LARGE SCALE GENOMIC DNA]</scope>
    <source>
        <strain evidence="1 2">AG-B5</strain>
    </source>
</reference>
<comment type="caution">
    <text evidence="1">The sequence shown here is derived from an EMBL/GenBank/DDBJ whole genome shotgun (WGS) entry which is preliminary data.</text>
</comment>
<proteinExistence type="predicted"/>
<protein>
    <submittedName>
        <fullName evidence="1">Uncharacterized protein</fullName>
    </submittedName>
</protein>
<name>A0ABR2VM07_9FUNG</name>
<evidence type="ECO:0000313" key="2">
    <source>
        <dbReference type="Proteomes" id="UP001479436"/>
    </source>
</evidence>
<organism evidence="1 2">
    <name type="scientific">Basidiobolus ranarum</name>
    <dbReference type="NCBI Taxonomy" id="34480"/>
    <lineage>
        <taxon>Eukaryota</taxon>
        <taxon>Fungi</taxon>
        <taxon>Fungi incertae sedis</taxon>
        <taxon>Zoopagomycota</taxon>
        <taxon>Entomophthoromycotina</taxon>
        <taxon>Basidiobolomycetes</taxon>
        <taxon>Basidiobolales</taxon>
        <taxon>Basidiobolaceae</taxon>
        <taxon>Basidiobolus</taxon>
    </lineage>
</organism>
<evidence type="ECO:0000313" key="1">
    <source>
        <dbReference type="EMBL" id="KAK9679670.1"/>
    </source>
</evidence>
<keyword evidence="2" id="KW-1185">Reference proteome</keyword>
<gene>
    <name evidence="1" type="ORF">K7432_016194</name>
</gene>
<dbReference type="Proteomes" id="UP001479436">
    <property type="component" value="Unassembled WGS sequence"/>
</dbReference>